<reference evidence="1" key="1">
    <citation type="journal article" date="2021" name="Proc. Natl. Acad. Sci. U.S.A.">
        <title>A Catalog of Tens of Thousands of Viruses from Human Metagenomes Reveals Hidden Associations with Chronic Diseases.</title>
        <authorList>
            <person name="Tisza M.J."/>
            <person name="Buck C.B."/>
        </authorList>
    </citation>
    <scope>NUCLEOTIDE SEQUENCE</scope>
    <source>
        <strain evidence="1">CtKN96</strain>
    </source>
</reference>
<dbReference type="InterPro" id="IPR044000">
    <property type="entry name" value="Phage_tube_2"/>
</dbReference>
<dbReference type="Pfam" id="PF18906">
    <property type="entry name" value="Phage_tube_2"/>
    <property type="match status" value="1"/>
</dbReference>
<accession>A0A8S5RTI6</accession>
<protein>
    <submittedName>
        <fullName evidence="1">Tail tube protein</fullName>
    </submittedName>
</protein>
<organism evidence="1">
    <name type="scientific">Caudovirales sp. gcode 4</name>
    <dbReference type="NCBI Taxonomy" id="2838363"/>
    <lineage>
        <taxon>Viruses</taxon>
        <taxon>Duplodnaviria</taxon>
        <taxon>Heunggongvirae</taxon>
        <taxon>Uroviricota</taxon>
        <taxon>Caudoviricetes</taxon>
    </lineage>
</organism>
<proteinExistence type="predicted"/>
<evidence type="ECO:0000313" key="1">
    <source>
        <dbReference type="EMBL" id="DAE92658.1"/>
    </source>
</evidence>
<name>A0A8S5RTI6_9CAUD</name>
<sequence length="377" mass="40903">MAEAFIGRLSAIGLGKETTRGTKVAPKVWIPKTTGVLSPSFEVATDDSGYGVIDEVFDTITTKNLSKLNLEGIVRDNFIGYLLLGALGSYEKLKVFKGSVTGGTPKRWDSVTGGVLKKIVKVGTDLYYCFSGNVSGASITNGTWTLAATPVNNINAHFFSRANTNNLQTFTLYGDDPVASSCAPYSVINNLEISCEVADFVKFSAEFMGKQMQPVNQGEVTPAYADEPAFTASMAGVRFADNEAGLNSATEVCMQNFRLAINKNITDIQCFGDTDVSAFYGQQLGIEGDFEAVYNDTTLRDYVINSKKKALRFYAENKQNGYSAMFIDVMKCGLNEWTPTDNNNELTKQTMGFSAQYDNASGTSIEVLLFNSNAAGY</sequence>
<dbReference type="EMBL" id="BK059153">
    <property type="protein sequence ID" value="DAE92658.1"/>
    <property type="molecule type" value="Genomic_DNA"/>
</dbReference>